<protein>
    <submittedName>
        <fullName evidence="1">Uncharacterized protein</fullName>
    </submittedName>
</protein>
<dbReference type="Proteomes" id="UP001458880">
    <property type="component" value="Unassembled WGS sequence"/>
</dbReference>
<accession>A0AAW1KHZ5</accession>
<gene>
    <name evidence="1" type="ORF">QE152_g23127</name>
</gene>
<proteinExistence type="predicted"/>
<evidence type="ECO:0000313" key="2">
    <source>
        <dbReference type="Proteomes" id="UP001458880"/>
    </source>
</evidence>
<dbReference type="EMBL" id="JASPKY010000227">
    <property type="protein sequence ID" value="KAK9718503.1"/>
    <property type="molecule type" value="Genomic_DNA"/>
</dbReference>
<comment type="caution">
    <text evidence="1">The sequence shown here is derived from an EMBL/GenBank/DDBJ whole genome shotgun (WGS) entry which is preliminary data.</text>
</comment>
<dbReference type="AlphaFoldDB" id="A0AAW1KHZ5"/>
<organism evidence="1 2">
    <name type="scientific">Popillia japonica</name>
    <name type="common">Japanese beetle</name>
    <dbReference type="NCBI Taxonomy" id="7064"/>
    <lineage>
        <taxon>Eukaryota</taxon>
        <taxon>Metazoa</taxon>
        <taxon>Ecdysozoa</taxon>
        <taxon>Arthropoda</taxon>
        <taxon>Hexapoda</taxon>
        <taxon>Insecta</taxon>
        <taxon>Pterygota</taxon>
        <taxon>Neoptera</taxon>
        <taxon>Endopterygota</taxon>
        <taxon>Coleoptera</taxon>
        <taxon>Polyphaga</taxon>
        <taxon>Scarabaeiformia</taxon>
        <taxon>Scarabaeidae</taxon>
        <taxon>Rutelinae</taxon>
        <taxon>Popillia</taxon>
    </lineage>
</organism>
<evidence type="ECO:0000313" key="1">
    <source>
        <dbReference type="EMBL" id="KAK9718503.1"/>
    </source>
</evidence>
<sequence>MHSSCDYNNYELNACKSKLDLLLQLNRADLSYRDRYNVAKKEYEALLKQRRSLCIGVRLKNSDNKTRCMWTICNEILGKDSAPTVMDLEGDMVKMAQQYNEFLTSTVSKATVTFARRAL</sequence>
<reference evidence="1 2" key="1">
    <citation type="journal article" date="2024" name="BMC Genomics">
        <title>De novo assembly and annotation of Popillia japonica's genome with initial clues to its potential as an invasive pest.</title>
        <authorList>
            <person name="Cucini C."/>
            <person name="Boschi S."/>
            <person name="Funari R."/>
            <person name="Cardaioli E."/>
            <person name="Iannotti N."/>
            <person name="Marturano G."/>
            <person name="Paoli F."/>
            <person name="Bruttini M."/>
            <person name="Carapelli A."/>
            <person name="Frati F."/>
            <person name="Nardi F."/>
        </authorList>
    </citation>
    <scope>NUCLEOTIDE SEQUENCE [LARGE SCALE GENOMIC DNA]</scope>
    <source>
        <strain evidence="1">DMR45628</strain>
    </source>
</reference>
<name>A0AAW1KHZ5_POPJA</name>
<keyword evidence="2" id="KW-1185">Reference proteome</keyword>